<organism evidence="1 2">
    <name type="scientific">Vogesella facilis</name>
    <dbReference type="NCBI Taxonomy" id="1655232"/>
    <lineage>
        <taxon>Bacteria</taxon>
        <taxon>Pseudomonadati</taxon>
        <taxon>Pseudomonadota</taxon>
        <taxon>Betaproteobacteria</taxon>
        <taxon>Neisseriales</taxon>
        <taxon>Chromobacteriaceae</taxon>
        <taxon>Vogesella</taxon>
    </lineage>
</organism>
<proteinExistence type="predicted"/>
<protein>
    <submittedName>
        <fullName evidence="1">DUF2711 family protein</fullName>
    </submittedName>
</protein>
<dbReference type="Pfam" id="PF10924">
    <property type="entry name" value="DUF2711"/>
    <property type="match status" value="1"/>
</dbReference>
<evidence type="ECO:0000313" key="2">
    <source>
        <dbReference type="Proteomes" id="UP001595741"/>
    </source>
</evidence>
<dbReference type="EMBL" id="JBHRXN010000034">
    <property type="protein sequence ID" value="MFC3533516.1"/>
    <property type="molecule type" value="Genomic_DNA"/>
</dbReference>
<sequence length="232" mass="25999">MDKALTSSKLHCLCPQDGFILEQLQGEFPAAYLLLHPFLQPRTLPLASFTPEHYPSRSQIVADCQPVSWQSVVAGLGLPDIAAIDIALGTLSLSLRQEFCRDDYAQQLVQYCEQQGLIPPDNGYLPDICYASWLDMLAGDNDHLWCGDEFGEDCLPITLDELSGDGDTLAPYPHARFFSADGEVMLCTHWDRYYSLLAGTPDRLQPFTRFEGFYCQPDTYVRWSRPSLHAGA</sequence>
<comment type="caution">
    <text evidence="1">The sequence shown here is derived from an EMBL/GenBank/DDBJ whole genome shotgun (WGS) entry which is preliminary data.</text>
</comment>
<keyword evidence="2" id="KW-1185">Reference proteome</keyword>
<name>A0ABV7RGR9_9NEIS</name>
<dbReference type="Proteomes" id="UP001595741">
    <property type="component" value="Unassembled WGS sequence"/>
</dbReference>
<evidence type="ECO:0000313" key="1">
    <source>
        <dbReference type="EMBL" id="MFC3533516.1"/>
    </source>
</evidence>
<dbReference type="RefSeq" id="WP_386093310.1">
    <property type="nucleotide sequence ID" value="NZ_JBHRXN010000034.1"/>
</dbReference>
<dbReference type="InterPro" id="IPR024250">
    <property type="entry name" value="DUF2711"/>
</dbReference>
<accession>A0ABV7RGR9</accession>
<gene>
    <name evidence="1" type="ORF">ACFOLG_15160</name>
</gene>
<reference evidence="2" key="1">
    <citation type="journal article" date="2019" name="Int. J. Syst. Evol. Microbiol.">
        <title>The Global Catalogue of Microorganisms (GCM) 10K type strain sequencing project: providing services to taxonomists for standard genome sequencing and annotation.</title>
        <authorList>
            <consortium name="The Broad Institute Genomics Platform"/>
            <consortium name="The Broad Institute Genome Sequencing Center for Infectious Disease"/>
            <person name="Wu L."/>
            <person name="Ma J."/>
        </authorList>
    </citation>
    <scope>NUCLEOTIDE SEQUENCE [LARGE SCALE GENOMIC DNA]</scope>
    <source>
        <strain evidence="2">KCTC 42742</strain>
    </source>
</reference>